<dbReference type="EMBL" id="CYZD01000008">
    <property type="protein sequence ID" value="CUO28371.1"/>
    <property type="molecule type" value="Genomic_DNA"/>
</dbReference>
<reference evidence="3 4" key="1">
    <citation type="submission" date="2015-09" db="EMBL/GenBank/DDBJ databases">
        <authorList>
            <consortium name="Pathogen Informatics"/>
        </authorList>
    </citation>
    <scope>NUCLEOTIDE SEQUENCE [LARGE SCALE GENOMIC DNA]</scope>
    <source>
        <strain evidence="1 3">2789STDY5608837</strain>
        <strain evidence="2 4">2789STDY5834921</strain>
    </source>
</reference>
<gene>
    <name evidence="1" type="ORF">ERS852394_01843</name>
    <name evidence="2" type="ORF">ERS852533_01164</name>
</gene>
<dbReference type="GeneID" id="87803095"/>
<name>A0A174DS36_9FIRM</name>
<evidence type="ECO:0000313" key="4">
    <source>
        <dbReference type="Proteomes" id="UP000095413"/>
    </source>
</evidence>
<evidence type="ECO:0000313" key="2">
    <source>
        <dbReference type="EMBL" id="CUP38233.1"/>
    </source>
</evidence>
<evidence type="ECO:0000313" key="1">
    <source>
        <dbReference type="EMBL" id="CUO28371.1"/>
    </source>
</evidence>
<protein>
    <submittedName>
        <fullName evidence="1">Uncharacterized protein</fullName>
    </submittedName>
</protein>
<dbReference type="AlphaFoldDB" id="A0A174DS36"/>
<dbReference type="EMBL" id="CZBA01000005">
    <property type="protein sequence ID" value="CUP38233.1"/>
    <property type="molecule type" value="Genomic_DNA"/>
</dbReference>
<organism evidence="1 3">
    <name type="scientific">Blautia obeum</name>
    <dbReference type="NCBI Taxonomy" id="40520"/>
    <lineage>
        <taxon>Bacteria</taxon>
        <taxon>Bacillati</taxon>
        <taxon>Bacillota</taxon>
        <taxon>Clostridia</taxon>
        <taxon>Lachnospirales</taxon>
        <taxon>Lachnospiraceae</taxon>
        <taxon>Blautia</taxon>
    </lineage>
</organism>
<proteinExistence type="predicted"/>
<dbReference type="RefSeq" id="WP_330380118.1">
    <property type="nucleotide sequence ID" value="NZ_CYZD01000008.1"/>
</dbReference>
<dbReference type="Proteomes" id="UP000095413">
    <property type="component" value="Unassembled WGS sequence"/>
</dbReference>
<dbReference type="Proteomes" id="UP000095409">
    <property type="component" value="Unassembled WGS sequence"/>
</dbReference>
<evidence type="ECO:0000313" key="3">
    <source>
        <dbReference type="Proteomes" id="UP000095409"/>
    </source>
</evidence>
<sequence length="77" mass="9051">MAKRKNREVVVRKNYTADSKRKVNKVVKANRKYKDTVFRILFSDRKNLLSLYNAVNGSNYEDSDVLEIVTLENTRNL</sequence>
<accession>A0A174DS36</accession>